<gene>
    <name evidence="1" type="ORF">KSF_080280</name>
</gene>
<dbReference type="RefSeq" id="WP_220208754.1">
    <property type="nucleotide sequence ID" value="NZ_BNJK01000002.1"/>
</dbReference>
<dbReference type="AlphaFoldDB" id="A0A8J3IW94"/>
<name>A0A8J3IW94_9CHLR</name>
<accession>A0A8J3IW94</accession>
<sequence>MLKQQSSIPEPLQILSITADEVTAISDAIFAHLCYLRHMPSNQHQEQMLLLHQFQQRLLQQTKRPLPEEGESGK</sequence>
<dbReference type="EMBL" id="BNJK01000002">
    <property type="protein sequence ID" value="GHO97980.1"/>
    <property type="molecule type" value="Genomic_DNA"/>
</dbReference>
<evidence type="ECO:0000313" key="1">
    <source>
        <dbReference type="EMBL" id="GHO97980.1"/>
    </source>
</evidence>
<organism evidence="1 2">
    <name type="scientific">Reticulibacter mediterranei</name>
    <dbReference type="NCBI Taxonomy" id="2778369"/>
    <lineage>
        <taxon>Bacteria</taxon>
        <taxon>Bacillati</taxon>
        <taxon>Chloroflexota</taxon>
        <taxon>Ktedonobacteria</taxon>
        <taxon>Ktedonobacterales</taxon>
        <taxon>Reticulibacteraceae</taxon>
        <taxon>Reticulibacter</taxon>
    </lineage>
</organism>
<keyword evidence="2" id="KW-1185">Reference proteome</keyword>
<evidence type="ECO:0000313" key="2">
    <source>
        <dbReference type="Proteomes" id="UP000597444"/>
    </source>
</evidence>
<reference evidence="1" key="1">
    <citation type="submission" date="2020-10" db="EMBL/GenBank/DDBJ databases">
        <title>Taxonomic study of unclassified bacteria belonging to the class Ktedonobacteria.</title>
        <authorList>
            <person name="Yabe S."/>
            <person name="Wang C.M."/>
            <person name="Zheng Y."/>
            <person name="Sakai Y."/>
            <person name="Cavaletti L."/>
            <person name="Monciardini P."/>
            <person name="Donadio S."/>
        </authorList>
    </citation>
    <scope>NUCLEOTIDE SEQUENCE</scope>
    <source>
        <strain evidence="1">ID150040</strain>
    </source>
</reference>
<dbReference type="Proteomes" id="UP000597444">
    <property type="component" value="Unassembled WGS sequence"/>
</dbReference>
<comment type="caution">
    <text evidence="1">The sequence shown here is derived from an EMBL/GenBank/DDBJ whole genome shotgun (WGS) entry which is preliminary data.</text>
</comment>
<proteinExistence type="predicted"/>
<protein>
    <submittedName>
        <fullName evidence="1">Uncharacterized protein</fullName>
    </submittedName>
</protein>